<dbReference type="EMBL" id="CP016893">
    <property type="protein sequence ID" value="AST58386.1"/>
    <property type="molecule type" value="Genomic_DNA"/>
</dbReference>
<dbReference type="AlphaFoldDB" id="A0A223I0W6"/>
<evidence type="ECO:0000259" key="2">
    <source>
        <dbReference type="Pfam" id="PF05065"/>
    </source>
</evidence>
<dbReference type="InterPro" id="IPR054612">
    <property type="entry name" value="Phage_capsid-like_C"/>
</dbReference>
<protein>
    <submittedName>
        <fullName evidence="3">Phage major capsid protein, HK97 family</fullName>
    </submittedName>
</protein>
<accession>A0A223I0W6</accession>
<dbReference type="Gene3D" id="3.30.2400.10">
    <property type="entry name" value="Major capsid protein gp5"/>
    <property type="match status" value="1"/>
</dbReference>
<feature type="domain" description="Phage capsid-like C-terminal" evidence="2">
    <location>
        <begin position="124"/>
        <end position="396"/>
    </location>
</feature>
<dbReference type="Pfam" id="PF05065">
    <property type="entry name" value="Phage_capsid"/>
    <property type="match status" value="1"/>
</dbReference>
<proteinExistence type="predicted"/>
<evidence type="ECO:0000313" key="4">
    <source>
        <dbReference type="Proteomes" id="UP000214975"/>
    </source>
</evidence>
<dbReference type="Proteomes" id="UP000214975">
    <property type="component" value="Chromosome"/>
</dbReference>
<gene>
    <name evidence="3" type="ORF">Thert_02513</name>
</gene>
<evidence type="ECO:0000313" key="3">
    <source>
        <dbReference type="EMBL" id="AST58386.1"/>
    </source>
</evidence>
<dbReference type="SUPFAM" id="SSF56563">
    <property type="entry name" value="Major capsid protein gp5"/>
    <property type="match status" value="1"/>
</dbReference>
<evidence type="ECO:0000256" key="1">
    <source>
        <dbReference type="ARBA" id="ARBA00004328"/>
    </source>
</evidence>
<organism evidence="3 4">
    <name type="scientific">Thermoanaerobacterium thermosaccharolyticum</name>
    <name type="common">Clostridium thermosaccharolyticum</name>
    <dbReference type="NCBI Taxonomy" id="1517"/>
    <lineage>
        <taxon>Bacteria</taxon>
        <taxon>Bacillati</taxon>
        <taxon>Bacillota</taxon>
        <taxon>Clostridia</taxon>
        <taxon>Thermoanaerobacterales</taxon>
        <taxon>Thermoanaerobacteraceae</taxon>
        <taxon>Thermoanaerobacterium</taxon>
    </lineage>
</organism>
<reference evidence="3 4" key="1">
    <citation type="submission" date="2016-08" db="EMBL/GenBank/DDBJ databases">
        <title>A novel genetic cassette of butanologenic Thermoanaerobacterium thermosaccharolyticum that directly convert cellulose to butanol.</title>
        <authorList>
            <person name="Li T."/>
            <person name="He J."/>
        </authorList>
    </citation>
    <scope>NUCLEOTIDE SEQUENCE [LARGE SCALE GENOMIC DNA]</scope>
    <source>
        <strain evidence="3 4">TG57</strain>
    </source>
</reference>
<dbReference type="RefSeq" id="WP_432416396.1">
    <property type="nucleotide sequence ID" value="NZ_CP016893.1"/>
</dbReference>
<comment type="subcellular location">
    <subcellularLocation>
        <location evidence="1">Virion</location>
    </subcellularLocation>
</comment>
<sequence length="529" mass="59372">MSKILELREKRAKVWEAAKAFLDSKRGNDGLLSPEDTATYEKMEADVIALGKEIERLERQAAIDLELSKPLNIPITDKPTSISGNNEKTGRASDEYRQSFWNMMRGRRKYDVHNALQIGEDTEGGYLVPDDFERTLVEALEEENIFRQIANVITTSSGDKKIPVVASKGTASWVDEEGQIPESDDSFAQVSIGAYKLATMIKMSEELLNDSVFNLEQYIAKEFARRIGAKEEEAFFIGDGSGKPTGILADNGGGEIGVTAASATAITLDEIMDLFYSLKSPYRRNAVFIMNDSTIKAIRKIKDNNGQYLWQPSVTAGTPDTILNRPVKTSAFMPAIAAGAKTIVFGDFSYYWVADRQGRVFKRLNELYAATGQVGFMATQRVDGKLVLSEAVKILQQKSLNENGGAAAWNFWRKLKQTSYCSTAKMTHFYKSISKPQWPMRKVTRKSRKDIMTKTPCRLLLSRLSLCCRAIFMKAWMARLLAFLGIVCRQDSRYGIQLIYCCGSTGIGRCKYGFWGNENFRRYYLNQAG</sequence>
<name>A0A223I0W6_THETR</name>
<dbReference type="NCBIfam" id="TIGR01554">
    <property type="entry name" value="major_cap_HK97"/>
    <property type="match status" value="1"/>
</dbReference>
<dbReference type="InterPro" id="IPR024455">
    <property type="entry name" value="Phage_capsid"/>
</dbReference>